<dbReference type="EMBL" id="BGZK01001518">
    <property type="protein sequence ID" value="GBP81564.1"/>
    <property type="molecule type" value="Genomic_DNA"/>
</dbReference>
<dbReference type="AlphaFoldDB" id="A0A4C1Z3F0"/>
<comment type="caution">
    <text evidence="2">The sequence shown here is derived from an EMBL/GenBank/DDBJ whole genome shotgun (WGS) entry which is preliminary data.</text>
</comment>
<protein>
    <recommendedName>
        <fullName evidence="4">Histone-lysine N-methyltransferase SETMAR</fullName>
    </recommendedName>
</protein>
<feature type="compositionally biased region" description="Polar residues" evidence="1">
    <location>
        <begin position="61"/>
        <end position="70"/>
    </location>
</feature>
<sequence>MCTPRLTVGHVLRLFKIFSTLVSIHNTFFSFPSVVSRAHAVRRAAEPDPGDYALADAIPDDNTQNDADNPGMNQVQSILHKHLDMKKLCSRWIPYDLSEAQKTDRVSGAVQCHDYQIQGRGIKFDVGHSNRVCPDRSVGNWSVAEGRSRGFPDFGISIITASFQLDPVPFGWSFLMWDWSSSIETESRSSFGSR</sequence>
<keyword evidence="3" id="KW-1185">Reference proteome</keyword>
<name>A0A4C1Z3F0_EUMVA</name>
<proteinExistence type="predicted"/>
<evidence type="ECO:0008006" key="4">
    <source>
        <dbReference type="Google" id="ProtNLM"/>
    </source>
</evidence>
<evidence type="ECO:0000256" key="1">
    <source>
        <dbReference type="SAM" id="MobiDB-lite"/>
    </source>
</evidence>
<accession>A0A4C1Z3F0</accession>
<feature type="region of interest" description="Disordered" evidence="1">
    <location>
        <begin position="51"/>
        <end position="70"/>
    </location>
</feature>
<dbReference type="OrthoDB" id="10017160at2759"/>
<evidence type="ECO:0000313" key="3">
    <source>
        <dbReference type="Proteomes" id="UP000299102"/>
    </source>
</evidence>
<reference evidence="2 3" key="1">
    <citation type="journal article" date="2019" name="Commun. Biol.">
        <title>The bagworm genome reveals a unique fibroin gene that provides high tensile strength.</title>
        <authorList>
            <person name="Kono N."/>
            <person name="Nakamura H."/>
            <person name="Ohtoshi R."/>
            <person name="Tomita M."/>
            <person name="Numata K."/>
            <person name="Arakawa K."/>
        </authorList>
    </citation>
    <scope>NUCLEOTIDE SEQUENCE [LARGE SCALE GENOMIC DNA]</scope>
</reference>
<organism evidence="2 3">
    <name type="scientific">Eumeta variegata</name>
    <name type="common">Bagworm moth</name>
    <name type="synonym">Eumeta japonica</name>
    <dbReference type="NCBI Taxonomy" id="151549"/>
    <lineage>
        <taxon>Eukaryota</taxon>
        <taxon>Metazoa</taxon>
        <taxon>Ecdysozoa</taxon>
        <taxon>Arthropoda</taxon>
        <taxon>Hexapoda</taxon>
        <taxon>Insecta</taxon>
        <taxon>Pterygota</taxon>
        <taxon>Neoptera</taxon>
        <taxon>Endopterygota</taxon>
        <taxon>Lepidoptera</taxon>
        <taxon>Glossata</taxon>
        <taxon>Ditrysia</taxon>
        <taxon>Tineoidea</taxon>
        <taxon>Psychidae</taxon>
        <taxon>Oiketicinae</taxon>
        <taxon>Eumeta</taxon>
    </lineage>
</organism>
<dbReference type="Proteomes" id="UP000299102">
    <property type="component" value="Unassembled WGS sequence"/>
</dbReference>
<evidence type="ECO:0000313" key="2">
    <source>
        <dbReference type="EMBL" id="GBP81564.1"/>
    </source>
</evidence>
<gene>
    <name evidence="2" type="ORF">EVAR_52463_1</name>
</gene>